<dbReference type="InterPro" id="IPR008590">
    <property type="entry name" value="TMEM_230/134"/>
</dbReference>
<evidence type="ECO:0000256" key="17">
    <source>
        <dbReference type="ARBA" id="ARBA00024088"/>
    </source>
</evidence>
<evidence type="ECO:0000256" key="16">
    <source>
        <dbReference type="ARBA" id="ARBA00024003"/>
    </source>
</evidence>
<dbReference type="AlphaFoldDB" id="A0A7J6UCL0"/>
<evidence type="ECO:0000256" key="4">
    <source>
        <dbReference type="ARBA" id="ARBA00004412"/>
    </source>
</evidence>
<dbReference type="Pfam" id="PF05915">
    <property type="entry name" value="TMEM_230_134"/>
    <property type="match status" value="1"/>
</dbReference>
<dbReference type="GO" id="GO:0055037">
    <property type="term" value="C:recycling endosome"/>
    <property type="evidence" value="ECO:0007669"/>
    <property type="project" value="UniProtKB-SubCell"/>
</dbReference>
<evidence type="ECO:0000256" key="1">
    <source>
        <dbReference type="ARBA" id="ARBA00004141"/>
    </source>
</evidence>
<evidence type="ECO:0000256" key="14">
    <source>
        <dbReference type="ARBA" id="ARBA00023136"/>
    </source>
</evidence>
<evidence type="ECO:0000256" key="9">
    <source>
        <dbReference type="ARBA" id="ARBA00022692"/>
    </source>
</evidence>
<comment type="similarity">
    <text evidence="8">Belongs to the TMEM134/TMEM230 family.</text>
</comment>
<dbReference type="GO" id="GO:0008270">
    <property type="term" value="F:zinc ion binding"/>
    <property type="evidence" value="ECO:0007669"/>
    <property type="project" value="InterPro"/>
</dbReference>
<evidence type="ECO:0000313" key="22">
    <source>
        <dbReference type="Proteomes" id="UP000574390"/>
    </source>
</evidence>
<dbReference type="GO" id="GO:0016020">
    <property type="term" value="C:membrane"/>
    <property type="evidence" value="ECO:0007669"/>
    <property type="project" value="UniProtKB-SubCell"/>
</dbReference>
<sequence>MGRKDDRRSRSKSHENKWKPSREESNSDSDEENQEPGFLGSLTAEERLELEKKKDEAGKKQYAKAYIEKEKRDQWEQNQKWQERRNHRAVVVASAKEERVMKKNYAIYTGEEGEENYVEGEEAGWYYCRLCKKKSATFEMLEIHIGSKDHAKRMNAPEWYVDDVLPKGGESSTSEGSAAAAGDGDLYATAAARGKEGEVASDGSKILARGDVSYGWPQYLCVCENGWWCELCDSAMICAEASVESHLQGQKHQKACDGNKLPRYRQGGGAEQAKIAFDVDGHLGTKKASWPPYIDVVDMDGYKWWKCGLCGTTLWSDDYVDDHLTSKRHQKNLVNSVGFTRGGHHQGPPAARFPAPGIPRNLMQVKSKVPLPPGGPRPAPMVAVPPGGPAYMAAAMAPAGVPGSCWGRPQPMGHQPVASPEPPMRQDMLPSTDEENMEKVEEKLLEKFKYVTDGELVCQLCCRDLSRMAECDIFTTGQQFEMPKALSLIHGNPELPDGMLICKTVPRSFKGFDYYEKDPNGKAEFDKWRRNKEKRMPWLQKIELRRQNGEMHRSILMSNNDDGSSDYTAPPPRRKPRFSPAEPPPLRRPALPRKGVALAFFLFIVGVVFLLTGLRVFWQISTLEAIPFTTLGAICFIPGAYHVYLIYHAYMQTPGFDYTLLDHLKSG</sequence>
<evidence type="ECO:0000256" key="12">
    <source>
        <dbReference type="ARBA" id="ARBA00023018"/>
    </source>
</evidence>
<dbReference type="SUPFAM" id="SSF57667">
    <property type="entry name" value="beta-beta-alpha zinc fingers"/>
    <property type="match status" value="2"/>
</dbReference>
<evidence type="ECO:0000256" key="6">
    <source>
        <dbReference type="ARBA" id="ARBA00004601"/>
    </source>
</evidence>
<feature type="domain" description="U1-type" evidence="20">
    <location>
        <begin position="123"/>
        <end position="157"/>
    </location>
</feature>
<keyword evidence="10" id="KW-0967">Endosome</keyword>
<dbReference type="SMART" id="SM00451">
    <property type="entry name" value="ZnF_U1"/>
    <property type="match status" value="3"/>
</dbReference>
<comment type="subcellular location">
    <subcellularLocation>
        <location evidence="5">Cytoplasmic vesicle</location>
        <location evidence="5">Autophagosome</location>
    </subcellularLocation>
    <subcellularLocation>
        <location evidence="3">Cytoplasmic vesicle</location>
        <location evidence="3">Secretory vesicle</location>
        <location evidence="3">Synaptic vesicle</location>
    </subcellularLocation>
    <subcellularLocation>
        <location evidence="4">Early endosome</location>
    </subcellularLocation>
    <subcellularLocation>
        <location evidence="6">Golgi apparatus</location>
        <location evidence="6">trans-Golgi network</location>
    </subcellularLocation>
    <subcellularLocation>
        <location evidence="7">Late endosome</location>
    </subcellularLocation>
    <subcellularLocation>
        <location evidence="1">Membrane</location>
        <topology evidence="1">Multi-pass membrane protein</topology>
    </subcellularLocation>
    <subcellularLocation>
        <location evidence="2">Recycling endosome</location>
    </subcellularLocation>
</comment>
<keyword evidence="13" id="KW-0333">Golgi apparatus</keyword>
<protein>
    <recommendedName>
        <fullName evidence="17">Transmembrane protein 230</fullName>
    </recommendedName>
</protein>
<keyword evidence="11 19" id="KW-1133">Transmembrane helix</keyword>
<feature type="domain" description="U1-type" evidence="20">
    <location>
        <begin position="224"/>
        <end position="259"/>
    </location>
</feature>
<evidence type="ECO:0000313" key="21">
    <source>
        <dbReference type="EMBL" id="KAF4754939.1"/>
    </source>
</evidence>
<evidence type="ECO:0000256" key="13">
    <source>
        <dbReference type="ARBA" id="ARBA00023034"/>
    </source>
</evidence>
<evidence type="ECO:0000256" key="11">
    <source>
        <dbReference type="ARBA" id="ARBA00022989"/>
    </source>
</evidence>
<dbReference type="GO" id="GO:0005770">
    <property type="term" value="C:late endosome"/>
    <property type="evidence" value="ECO:0007669"/>
    <property type="project" value="UniProtKB-SubCell"/>
</dbReference>
<dbReference type="GO" id="GO:0005776">
    <property type="term" value="C:autophagosome"/>
    <property type="evidence" value="ECO:0007669"/>
    <property type="project" value="UniProtKB-SubCell"/>
</dbReference>
<evidence type="ECO:0000256" key="10">
    <source>
        <dbReference type="ARBA" id="ARBA00022753"/>
    </source>
</evidence>
<keyword evidence="9 19" id="KW-0812">Transmembrane</keyword>
<feature type="compositionally biased region" description="Polar residues" evidence="18">
    <location>
        <begin position="556"/>
        <end position="567"/>
    </location>
</feature>
<evidence type="ECO:0000256" key="5">
    <source>
        <dbReference type="ARBA" id="ARBA00004419"/>
    </source>
</evidence>
<organism evidence="21 22">
    <name type="scientific">Perkinsus olseni</name>
    <name type="common">Perkinsus atlanticus</name>
    <dbReference type="NCBI Taxonomy" id="32597"/>
    <lineage>
        <taxon>Eukaryota</taxon>
        <taxon>Sar</taxon>
        <taxon>Alveolata</taxon>
        <taxon>Perkinsozoa</taxon>
        <taxon>Perkinsea</taxon>
        <taxon>Perkinsida</taxon>
        <taxon>Perkinsidae</taxon>
        <taxon>Perkinsus</taxon>
    </lineage>
</organism>
<feature type="domain" description="U1-type" evidence="20">
    <location>
        <begin position="301"/>
        <end position="336"/>
    </location>
</feature>
<evidence type="ECO:0000256" key="15">
    <source>
        <dbReference type="ARBA" id="ARBA00023329"/>
    </source>
</evidence>
<feature type="transmembrane region" description="Helical" evidence="19">
    <location>
        <begin position="596"/>
        <end position="620"/>
    </location>
</feature>
<evidence type="ECO:0000256" key="18">
    <source>
        <dbReference type="SAM" id="MobiDB-lite"/>
    </source>
</evidence>
<feature type="compositionally biased region" description="Basic and acidic residues" evidence="18">
    <location>
        <begin position="1"/>
        <end position="25"/>
    </location>
</feature>
<dbReference type="Proteomes" id="UP000574390">
    <property type="component" value="Unassembled WGS sequence"/>
</dbReference>
<feature type="region of interest" description="Disordered" evidence="18">
    <location>
        <begin position="555"/>
        <end position="586"/>
    </location>
</feature>
<dbReference type="GO" id="GO:0005769">
    <property type="term" value="C:early endosome"/>
    <property type="evidence" value="ECO:0007669"/>
    <property type="project" value="UniProtKB-SubCell"/>
</dbReference>
<evidence type="ECO:0000256" key="7">
    <source>
        <dbReference type="ARBA" id="ARBA00004603"/>
    </source>
</evidence>
<dbReference type="InterPro" id="IPR036236">
    <property type="entry name" value="Znf_C2H2_sf"/>
</dbReference>
<comment type="function">
    <text evidence="16">Involved in trafficking and recycling of synaptic vesicles.</text>
</comment>
<dbReference type="InterPro" id="IPR044234">
    <property type="entry name" value="TMEM230"/>
</dbReference>
<comment type="caution">
    <text evidence="21">The sequence shown here is derived from an EMBL/GenBank/DDBJ whole genome shotgun (WGS) entry which is preliminary data.</text>
</comment>
<dbReference type="GO" id="GO:0003676">
    <property type="term" value="F:nucleic acid binding"/>
    <property type="evidence" value="ECO:0007669"/>
    <property type="project" value="InterPro"/>
</dbReference>
<keyword evidence="14 19" id="KW-0472">Membrane</keyword>
<feature type="region of interest" description="Disordered" evidence="18">
    <location>
        <begin position="1"/>
        <end position="59"/>
    </location>
</feature>
<dbReference type="PANTHER" id="PTHR15664:SF6">
    <property type="entry name" value="TRANSMEMBRANE PROTEIN 230"/>
    <property type="match status" value="1"/>
</dbReference>
<keyword evidence="12" id="KW-0770">Synapse</keyword>
<dbReference type="EMBL" id="JABANM010001050">
    <property type="protein sequence ID" value="KAF4754939.1"/>
    <property type="molecule type" value="Genomic_DNA"/>
</dbReference>
<dbReference type="PANTHER" id="PTHR15664">
    <property type="entry name" value="C20ORF30 PROTEIN"/>
    <property type="match status" value="1"/>
</dbReference>
<gene>
    <name evidence="21" type="ORF">FOZ62_012815</name>
</gene>
<dbReference type="InterPro" id="IPR003604">
    <property type="entry name" value="Matrin/U1-like-C_Znf_C2H2"/>
</dbReference>
<feature type="transmembrane region" description="Helical" evidence="19">
    <location>
        <begin position="626"/>
        <end position="647"/>
    </location>
</feature>
<feature type="compositionally biased region" description="Basic and acidic residues" evidence="18">
    <location>
        <begin position="44"/>
        <end position="59"/>
    </location>
</feature>
<name>A0A7J6UCL0_PEROL</name>
<evidence type="ECO:0000259" key="20">
    <source>
        <dbReference type="SMART" id="SM00451"/>
    </source>
</evidence>
<evidence type="ECO:0000256" key="2">
    <source>
        <dbReference type="ARBA" id="ARBA00004172"/>
    </source>
</evidence>
<evidence type="ECO:0000256" key="19">
    <source>
        <dbReference type="SAM" id="Phobius"/>
    </source>
</evidence>
<proteinExistence type="inferred from homology"/>
<evidence type="ECO:0000256" key="8">
    <source>
        <dbReference type="ARBA" id="ARBA00007743"/>
    </source>
</evidence>
<evidence type="ECO:0000256" key="3">
    <source>
        <dbReference type="ARBA" id="ARBA00004234"/>
    </source>
</evidence>
<reference evidence="21 22" key="1">
    <citation type="submission" date="2020-04" db="EMBL/GenBank/DDBJ databases">
        <title>Perkinsus olseni comparative genomics.</title>
        <authorList>
            <person name="Bogema D.R."/>
        </authorList>
    </citation>
    <scope>NUCLEOTIDE SEQUENCE [LARGE SCALE GENOMIC DNA]</scope>
    <source>
        <strain evidence="21">ATCC PRA-205</strain>
    </source>
</reference>
<dbReference type="GO" id="GO:0005794">
    <property type="term" value="C:Golgi apparatus"/>
    <property type="evidence" value="ECO:0007669"/>
    <property type="project" value="UniProtKB-SubCell"/>
</dbReference>
<keyword evidence="15" id="KW-0968">Cytoplasmic vesicle</keyword>
<accession>A0A7J6UCL0</accession>